<keyword evidence="4" id="KW-0408">Iron</keyword>
<reference evidence="7" key="1">
    <citation type="submission" date="2016-10" db="EMBL/GenBank/DDBJ databases">
        <authorList>
            <person name="Varghese N."/>
            <person name="Submissions S."/>
        </authorList>
    </citation>
    <scope>NUCLEOTIDE SEQUENCE [LARGE SCALE GENOMIC DNA]</scope>
    <source>
        <strain evidence="7">DSM 24213</strain>
    </source>
</reference>
<evidence type="ECO:0000256" key="3">
    <source>
        <dbReference type="ARBA" id="ARBA00022723"/>
    </source>
</evidence>
<proteinExistence type="predicted"/>
<dbReference type="InterPro" id="IPR019903">
    <property type="entry name" value="RIC_family"/>
</dbReference>
<keyword evidence="7" id="KW-1185">Reference proteome</keyword>
<dbReference type="GO" id="GO:0046872">
    <property type="term" value="F:metal ion binding"/>
    <property type="evidence" value="ECO:0007669"/>
    <property type="project" value="UniProtKB-KW"/>
</dbReference>
<evidence type="ECO:0000256" key="4">
    <source>
        <dbReference type="ARBA" id="ARBA00023004"/>
    </source>
</evidence>
<keyword evidence="3" id="KW-0479">Metal-binding</keyword>
<dbReference type="STRING" id="1720063.SAMN05216217_103189"/>
<dbReference type="AlphaFoldDB" id="A0A1I4PYM9"/>
<evidence type="ECO:0000313" key="6">
    <source>
        <dbReference type="EMBL" id="SFM32927.1"/>
    </source>
</evidence>
<dbReference type="PANTHER" id="PTHR36438">
    <property type="entry name" value="IRON-SULFUR CLUSTER REPAIR PROTEIN YTFE"/>
    <property type="match status" value="1"/>
</dbReference>
<dbReference type="PANTHER" id="PTHR36438:SF1">
    <property type="entry name" value="IRON-SULFUR CLUSTER REPAIR PROTEIN YTFE"/>
    <property type="match status" value="1"/>
</dbReference>
<dbReference type="NCBIfam" id="NF008221">
    <property type="entry name" value="PRK10992.1"/>
    <property type="match status" value="1"/>
</dbReference>
<dbReference type="GO" id="GO:0005737">
    <property type="term" value="C:cytoplasm"/>
    <property type="evidence" value="ECO:0007669"/>
    <property type="project" value="UniProtKB-SubCell"/>
</dbReference>
<accession>A0A1I4PYM9</accession>
<evidence type="ECO:0000259" key="5">
    <source>
        <dbReference type="Pfam" id="PF01814"/>
    </source>
</evidence>
<name>A0A1I4PYM9_9GAMM</name>
<evidence type="ECO:0000256" key="1">
    <source>
        <dbReference type="ARBA" id="ARBA00004496"/>
    </source>
</evidence>
<dbReference type="Gene3D" id="1.20.120.520">
    <property type="entry name" value="nmb1532 protein domain like"/>
    <property type="match status" value="1"/>
</dbReference>
<dbReference type="Proteomes" id="UP000243629">
    <property type="component" value="Unassembled WGS sequence"/>
</dbReference>
<organism evidence="6 7">
    <name type="scientific">Halopseudomonas yangmingensis</name>
    <dbReference type="NCBI Taxonomy" id="1720063"/>
    <lineage>
        <taxon>Bacteria</taxon>
        <taxon>Pseudomonadati</taxon>
        <taxon>Pseudomonadota</taxon>
        <taxon>Gammaproteobacteria</taxon>
        <taxon>Pseudomonadales</taxon>
        <taxon>Pseudomonadaceae</taxon>
        <taxon>Halopseudomonas</taxon>
    </lineage>
</organism>
<dbReference type="RefSeq" id="WP_093473564.1">
    <property type="nucleotide sequence ID" value="NZ_FOUI01000003.1"/>
</dbReference>
<dbReference type="Pfam" id="PF01814">
    <property type="entry name" value="Hemerythrin"/>
    <property type="match status" value="1"/>
</dbReference>
<dbReference type="OrthoDB" id="9797132at2"/>
<dbReference type="CDD" id="cd12108">
    <property type="entry name" value="Hr-like"/>
    <property type="match status" value="1"/>
</dbReference>
<sequence>MHIDYLKSSLGTLATQIPGATGVFHQHNLNFCCGGHHSLAEAAAEKGLDPQQIIKQLQSLEQQPGSGRDWTQASESELIEHLLQRYHDRHREQLPELIRLARKVEQVHNDHPACPHGLADHLSDMLQELESHMLKEEQILFPMLARGQIAMAGGPISVMRFEHDQHGEALAQLQRLSNDACPPEGACRTWQALYLGLQELRQDLMDHIHLENNILFASSPRPSWS</sequence>
<dbReference type="Pfam" id="PF04405">
    <property type="entry name" value="ScdA_N"/>
    <property type="match status" value="1"/>
</dbReference>
<evidence type="ECO:0000256" key="2">
    <source>
        <dbReference type="ARBA" id="ARBA00022490"/>
    </source>
</evidence>
<comment type="subcellular location">
    <subcellularLocation>
        <location evidence="1">Cytoplasm</location>
    </subcellularLocation>
</comment>
<gene>
    <name evidence="6" type="ORF">SAMN05216217_103189</name>
</gene>
<dbReference type="NCBIfam" id="TIGR03652">
    <property type="entry name" value="FeS_repair_RIC"/>
    <property type="match status" value="1"/>
</dbReference>
<evidence type="ECO:0000313" key="7">
    <source>
        <dbReference type="Proteomes" id="UP000243629"/>
    </source>
</evidence>
<feature type="domain" description="Hemerythrin-like" evidence="5">
    <location>
        <begin position="80"/>
        <end position="217"/>
    </location>
</feature>
<dbReference type="InterPro" id="IPR012312">
    <property type="entry name" value="Hemerythrin-like"/>
</dbReference>
<keyword evidence="2" id="KW-0963">Cytoplasm</keyword>
<dbReference type="EMBL" id="FOUI01000003">
    <property type="protein sequence ID" value="SFM32927.1"/>
    <property type="molecule type" value="Genomic_DNA"/>
</dbReference>
<protein>
    <submittedName>
        <fullName evidence="6">Regulator of cell morphogenesis and NO signaling</fullName>
    </submittedName>
</protein>